<dbReference type="RefSeq" id="WP_204446410.1">
    <property type="nucleotide sequence ID" value="NZ_JACJKY010000009.1"/>
</dbReference>
<comment type="similarity">
    <text evidence="1">Belongs to the aspartokinase family.</text>
</comment>
<keyword evidence="6" id="KW-0067">ATP-binding</keyword>
<evidence type="ECO:0000256" key="6">
    <source>
        <dbReference type="ARBA" id="ARBA00022840"/>
    </source>
</evidence>
<dbReference type="Proteomes" id="UP000774750">
    <property type="component" value="Unassembled WGS sequence"/>
</dbReference>
<evidence type="ECO:0000256" key="7">
    <source>
        <dbReference type="ARBA" id="ARBA00047872"/>
    </source>
</evidence>
<proteinExistence type="inferred from homology"/>
<evidence type="ECO:0000313" key="10">
    <source>
        <dbReference type="Proteomes" id="UP000774750"/>
    </source>
</evidence>
<feature type="domain" description="Aspartokinase ACT" evidence="8">
    <location>
        <begin position="91"/>
        <end position="148"/>
    </location>
</feature>
<accession>A0A939BDC0</accession>
<dbReference type="InterPro" id="IPR054352">
    <property type="entry name" value="ACT_Aspartokinase"/>
</dbReference>
<dbReference type="PANTHER" id="PTHR21499:SF3">
    <property type="entry name" value="ASPARTOKINASE"/>
    <property type="match status" value="1"/>
</dbReference>
<dbReference type="EMBL" id="JACJKY010000009">
    <property type="protein sequence ID" value="MBM6920949.1"/>
    <property type="molecule type" value="Genomic_DNA"/>
</dbReference>
<dbReference type="EC" id="2.7.2.4" evidence="2"/>
<dbReference type="InterPro" id="IPR045865">
    <property type="entry name" value="ACT-like_dom_sf"/>
</dbReference>
<evidence type="ECO:0000313" key="9">
    <source>
        <dbReference type="EMBL" id="MBM6920949.1"/>
    </source>
</evidence>
<dbReference type="SUPFAM" id="SSF55021">
    <property type="entry name" value="ACT-like"/>
    <property type="match status" value="2"/>
</dbReference>
<dbReference type="GO" id="GO:0009090">
    <property type="term" value="P:homoserine biosynthetic process"/>
    <property type="evidence" value="ECO:0007669"/>
    <property type="project" value="TreeGrafter"/>
</dbReference>
<dbReference type="Gene3D" id="3.30.2130.10">
    <property type="entry name" value="VC0802-like"/>
    <property type="match status" value="1"/>
</dbReference>
<dbReference type="CDD" id="cd04891">
    <property type="entry name" value="ACT_AK-LysC-DapG-like_1"/>
    <property type="match status" value="1"/>
</dbReference>
<keyword evidence="4" id="KW-0547">Nucleotide-binding</keyword>
<dbReference type="AlphaFoldDB" id="A0A939BDC0"/>
<gene>
    <name evidence="9" type="ORF">H6A12_07270</name>
</gene>
<keyword evidence="3" id="KW-0808">Transferase</keyword>
<comment type="caution">
    <text evidence="9">The sequence shown here is derived from an EMBL/GenBank/DDBJ whole genome shotgun (WGS) entry which is preliminary data.</text>
</comment>
<dbReference type="GO" id="GO:0005829">
    <property type="term" value="C:cytosol"/>
    <property type="evidence" value="ECO:0007669"/>
    <property type="project" value="TreeGrafter"/>
</dbReference>
<reference evidence="9" key="2">
    <citation type="journal article" date="2021" name="Sci. Rep.">
        <title>The distribution of antibiotic resistance genes in chicken gut microbiota commensals.</title>
        <authorList>
            <person name="Juricova H."/>
            <person name="Matiasovicova J."/>
            <person name="Kubasova T."/>
            <person name="Cejkova D."/>
            <person name="Rychlik I."/>
        </authorList>
    </citation>
    <scope>NUCLEOTIDE SEQUENCE</scope>
    <source>
        <strain evidence="9">An559</strain>
    </source>
</reference>
<sequence length="152" mass="16351">MKVIHEVYFTENVAVLSFDNAPANSRFLSELFCGVAKAGVNVDMISQTAPKGEKNTISFTVADEMVPTVLKVASSLSAKMRPMVSTGNVKIALYGEEMPSKVGVAAEAFALLSEADIDILLITTSEVDISLVVRSAQSDRAYEILKKAYQNA</sequence>
<dbReference type="PANTHER" id="PTHR21499">
    <property type="entry name" value="ASPARTATE KINASE"/>
    <property type="match status" value="1"/>
</dbReference>
<evidence type="ECO:0000256" key="5">
    <source>
        <dbReference type="ARBA" id="ARBA00022777"/>
    </source>
</evidence>
<evidence type="ECO:0000256" key="1">
    <source>
        <dbReference type="ARBA" id="ARBA00010122"/>
    </source>
</evidence>
<dbReference type="GO" id="GO:0004072">
    <property type="term" value="F:aspartate kinase activity"/>
    <property type="evidence" value="ECO:0007669"/>
    <property type="project" value="UniProtKB-EC"/>
</dbReference>
<organism evidence="9 10">
    <name type="scientific">Merdimmobilis hominis</name>
    <dbReference type="NCBI Taxonomy" id="2897707"/>
    <lineage>
        <taxon>Bacteria</taxon>
        <taxon>Bacillati</taxon>
        <taxon>Bacillota</taxon>
        <taxon>Clostridia</taxon>
        <taxon>Eubacteriales</taxon>
        <taxon>Oscillospiraceae</taxon>
        <taxon>Merdimmobilis</taxon>
    </lineage>
</organism>
<evidence type="ECO:0000259" key="8">
    <source>
        <dbReference type="Pfam" id="PF22468"/>
    </source>
</evidence>
<evidence type="ECO:0000256" key="4">
    <source>
        <dbReference type="ARBA" id="ARBA00022741"/>
    </source>
</evidence>
<dbReference type="Pfam" id="PF22468">
    <property type="entry name" value="ACT_9"/>
    <property type="match status" value="1"/>
</dbReference>
<dbReference type="GO" id="GO:0009089">
    <property type="term" value="P:lysine biosynthetic process via diaminopimelate"/>
    <property type="evidence" value="ECO:0007669"/>
    <property type="project" value="TreeGrafter"/>
</dbReference>
<comment type="catalytic activity">
    <reaction evidence="7">
        <text>L-aspartate + ATP = 4-phospho-L-aspartate + ADP</text>
        <dbReference type="Rhea" id="RHEA:23776"/>
        <dbReference type="ChEBI" id="CHEBI:29991"/>
        <dbReference type="ChEBI" id="CHEBI:30616"/>
        <dbReference type="ChEBI" id="CHEBI:57535"/>
        <dbReference type="ChEBI" id="CHEBI:456216"/>
        <dbReference type="EC" id="2.7.2.4"/>
    </reaction>
</comment>
<name>A0A939BDC0_9FIRM</name>
<protein>
    <recommendedName>
        <fullName evidence="2">aspartate kinase</fullName>
        <ecNumber evidence="2">2.7.2.4</ecNumber>
    </recommendedName>
</protein>
<dbReference type="GO" id="GO:0005524">
    <property type="term" value="F:ATP binding"/>
    <property type="evidence" value="ECO:0007669"/>
    <property type="project" value="UniProtKB-KW"/>
</dbReference>
<evidence type="ECO:0000256" key="2">
    <source>
        <dbReference type="ARBA" id="ARBA00013059"/>
    </source>
</evidence>
<evidence type="ECO:0000256" key="3">
    <source>
        <dbReference type="ARBA" id="ARBA00022679"/>
    </source>
</evidence>
<keyword evidence="10" id="KW-1185">Reference proteome</keyword>
<reference evidence="9" key="1">
    <citation type="submission" date="2020-08" db="EMBL/GenBank/DDBJ databases">
        <authorList>
            <person name="Cejkova D."/>
            <person name="Kubasova T."/>
            <person name="Jahodarova E."/>
            <person name="Rychlik I."/>
        </authorList>
    </citation>
    <scope>NUCLEOTIDE SEQUENCE</scope>
    <source>
        <strain evidence="9">An559</strain>
    </source>
</reference>
<keyword evidence="5" id="KW-0418">Kinase</keyword>